<feature type="transmembrane region" description="Helical" evidence="1">
    <location>
        <begin position="94"/>
        <end position="113"/>
    </location>
</feature>
<dbReference type="GO" id="GO:0080120">
    <property type="term" value="P:CAAX-box protein maturation"/>
    <property type="evidence" value="ECO:0007669"/>
    <property type="project" value="UniProtKB-ARBA"/>
</dbReference>
<feature type="non-terminal residue" evidence="3">
    <location>
        <position position="1"/>
    </location>
</feature>
<organism evidence="3">
    <name type="scientific">marine sediment metagenome</name>
    <dbReference type="NCBI Taxonomy" id="412755"/>
    <lineage>
        <taxon>unclassified sequences</taxon>
        <taxon>metagenomes</taxon>
        <taxon>ecological metagenomes</taxon>
    </lineage>
</organism>
<protein>
    <recommendedName>
        <fullName evidence="2">CAAX prenyl protease 2/Lysostaphin resistance protein A-like domain-containing protein</fullName>
    </recommendedName>
</protein>
<keyword evidence="1" id="KW-0472">Membrane</keyword>
<feature type="transmembrane region" description="Helical" evidence="1">
    <location>
        <begin position="153"/>
        <end position="174"/>
    </location>
</feature>
<keyword evidence="1" id="KW-1133">Transmembrane helix</keyword>
<gene>
    <name evidence="3" type="ORF">S03H2_04715</name>
</gene>
<dbReference type="EMBL" id="BARU01001900">
    <property type="protein sequence ID" value="GAH21954.1"/>
    <property type="molecule type" value="Genomic_DNA"/>
</dbReference>
<evidence type="ECO:0000313" key="3">
    <source>
        <dbReference type="EMBL" id="GAH21954.1"/>
    </source>
</evidence>
<feature type="transmembrane region" description="Helical" evidence="1">
    <location>
        <begin position="43"/>
        <end position="64"/>
    </location>
</feature>
<dbReference type="GO" id="GO:0004175">
    <property type="term" value="F:endopeptidase activity"/>
    <property type="evidence" value="ECO:0007669"/>
    <property type="project" value="UniProtKB-ARBA"/>
</dbReference>
<name>X1EXT8_9ZZZZ</name>
<dbReference type="AlphaFoldDB" id="X1EXT8"/>
<evidence type="ECO:0000259" key="2">
    <source>
        <dbReference type="Pfam" id="PF02517"/>
    </source>
</evidence>
<dbReference type="InterPro" id="IPR003675">
    <property type="entry name" value="Rce1/LyrA-like_dom"/>
</dbReference>
<comment type="caution">
    <text evidence="3">The sequence shown here is derived from an EMBL/GenBank/DDBJ whole genome shotgun (WGS) entry which is preliminary data.</text>
</comment>
<feature type="domain" description="CAAX prenyl protease 2/Lysostaphin resistance protein A-like" evidence="2">
    <location>
        <begin position="78"/>
        <end position="193"/>
    </location>
</feature>
<accession>X1EXT8</accession>
<keyword evidence="1" id="KW-0812">Transmembrane</keyword>
<evidence type="ECO:0000256" key="1">
    <source>
        <dbReference type="SAM" id="Phobius"/>
    </source>
</evidence>
<sequence length="202" mass="22343">LALVSAGIMLILYGGLGLVGLKLSRRLGFPDIWDPKISNKQRFLIPALIGSGIGIFLILADAILSRFHTLGPLPHPPFPTSIVASAAAGIGEELMFRLFFLSFGVWLISYVILKKRWQNQIFWMIAIFSALAFALAHIPSVMLLFGFNGINEIPLALMGEIILLNGVVSLFAAYYFRKFGFLAAVGIHFWTDVVWHVIWGVI</sequence>
<feature type="transmembrane region" description="Helical" evidence="1">
    <location>
        <begin position="6"/>
        <end position="23"/>
    </location>
</feature>
<feature type="transmembrane region" description="Helical" evidence="1">
    <location>
        <begin position="125"/>
        <end position="147"/>
    </location>
</feature>
<reference evidence="3" key="1">
    <citation type="journal article" date="2014" name="Front. Microbiol.">
        <title>High frequency of phylogenetically diverse reductive dehalogenase-homologous genes in deep subseafloor sedimentary metagenomes.</title>
        <authorList>
            <person name="Kawai M."/>
            <person name="Futagami T."/>
            <person name="Toyoda A."/>
            <person name="Takaki Y."/>
            <person name="Nishi S."/>
            <person name="Hori S."/>
            <person name="Arai W."/>
            <person name="Tsubouchi T."/>
            <person name="Morono Y."/>
            <person name="Uchiyama I."/>
            <person name="Ito T."/>
            <person name="Fujiyama A."/>
            <person name="Inagaki F."/>
            <person name="Takami H."/>
        </authorList>
    </citation>
    <scope>NUCLEOTIDE SEQUENCE</scope>
    <source>
        <strain evidence="3">Expedition CK06-06</strain>
    </source>
</reference>
<proteinExistence type="predicted"/>
<feature type="transmembrane region" description="Helical" evidence="1">
    <location>
        <begin position="181"/>
        <end position="201"/>
    </location>
</feature>
<dbReference type="Pfam" id="PF02517">
    <property type="entry name" value="Rce1-like"/>
    <property type="match status" value="1"/>
</dbReference>